<dbReference type="PANTHER" id="PTHR39181:SF1">
    <property type="entry name" value="TYROSINE-PROTEIN PHOSPHATASE YWQE"/>
    <property type="match status" value="1"/>
</dbReference>
<proteinExistence type="inferred from homology"/>
<dbReference type="OrthoDB" id="9788539at2"/>
<name>A0A101XRQ9_9BACL</name>
<dbReference type="GO" id="GO:0030145">
    <property type="term" value="F:manganese ion binding"/>
    <property type="evidence" value="ECO:0007669"/>
    <property type="project" value="UniProtKB-UniRule"/>
</dbReference>
<sequence length="249" mass="27647">MDVDCHAHIIYGVDDGAASLEEALAMARLAVAEGTTRMFATPHGFTDSYHVEPHVTKEKTMKLNEALKREGVPLEIVPAMEIHHSVQKQDHVMEDLARLRSGQAIGYGATAKPRAILLEFSFYEWPADAASTLRALRDEGIQVVLAHPERYIPLRTSPELLDEALAEGVYTQLTTGSILGKFGVHAEQLSKRWLSEGKAHIIASDAHSVAIRPPGLREAFARVREEWNLKEQADRCARNAQAIWELVRA</sequence>
<dbReference type="EMBL" id="LPVJ01000019">
    <property type="protein sequence ID" value="KUO96326.1"/>
    <property type="molecule type" value="Genomic_DNA"/>
</dbReference>
<dbReference type="GO" id="GO:0004725">
    <property type="term" value="F:protein tyrosine phosphatase activity"/>
    <property type="evidence" value="ECO:0007669"/>
    <property type="project" value="UniProtKB-UniRule"/>
</dbReference>
<keyword evidence="7" id="KW-1185">Reference proteome</keyword>
<reference evidence="6 7" key="1">
    <citation type="submission" date="2015-12" db="EMBL/GenBank/DDBJ databases">
        <title>Draft genome sequence of Acidibacillus ferrooxidans ITV001, isolated from a chalcopyrite acid mine drainage site in Brazil.</title>
        <authorList>
            <person name="Dall'Agnol H."/>
            <person name="Nancucheo I."/>
            <person name="Johnson B."/>
            <person name="Oliveira R."/>
            <person name="Leite L."/>
            <person name="Pylro V."/>
            <person name="Nunes G.L."/>
            <person name="Tzotzos G."/>
            <person name="Fernandes G.R."/>
            <person name="Dutra J."/>
            <person name="Orellana S.C."/>
            <person name="Oliveira G."/>
        </authorList>
    </citation>
    <scope>NUCLEOTIDE SEQUENCE [LARGE SCALE GENOMIC DNA]</scope>
    <source>
        <strain evidence="7">ITV01</strain>
    </source>
</reference>
<evidence type="ECO:0000313" key="7">
    <source>
        <dbReference type="Proteomes" id="UP000053557"/>
    </source>
</evidence>
<gene>
    <name evidence="6" type="ORF">ATW55_03735</name>
</gene>
<dbReference type="RefSeq" id="WP_067714324.1">
    <property type="nucleotide sequence ID" value="NZ_LPVJ01000019.1"/>
</dbReference>
<evidence type="ECO:0000256" key="3">
    <source>
        <dbReference type="ARBA" id="ARBA00022912"/>
    </source>
</evidence>
<evidence type="ECO:0000256" key="5">
    <source>
        <dbReference type="PIRNR" id="PIRNR016557"/>
    </source>
</evidence>
<evidence type="ECO:0000256" key="1">
    <source>
        <dbReference type="ARBA" id="ARBA00005750"/>
    </source>
</evidence>
<dbReference type="EC" id="3.1.3.48" evidence="5"/>
<dbReference type="AlphaFoldDB" id="A0A101XRQ9"/>
<dbReference type="SUPFAM" id="SSF89550">
    <property type="entry name" value="PHP domain-like"/>
    <property type="match status" value="1"/>
</dbReference>
<comment type="similarity">
    <text evidence="1 5">Belongs to the metallo-dependent hydrolases superfamily. CpsB/CapC family.</text>
</comment>
<dbReference type="InterPro" id="IPR016195">
    <property type="entry name" value="Pol/histidinol_Pase-like"/>
</dbReference>
<dbReference type="Gene3D" id="3.20.20.140">
    <property type="entry name" value="Metal-dependent hydrolases"/>
    <property type="match status" value="1"/>
</dbReference>
<keyword evidence="2 5" id="KW-0378">Hydrolase</keyword>
<evidence type="ECO:0000256" key="2">
    <source>
        <dbReference type="ARBA" id="ARBA00022801"/>
    </source>
</evidence>
<comment type="caution">
    <text evidence="6">The sequence shown here is derived from an EMBL/GenBank/DDBJ whole genome shotgun (WGS) entry which is preliminary data.</text>
</comment>
<keyword evidence="3 5" id="KW-0904">Protein phosphatase</keyword>
<dbReference type="PANTHER" id="PTHR39181">
    <property type="entry name" value="TYROSINE-PROTEIN PHOSPHATASE YWQE"/>
    <property type="match status" value="1"/>
</dbReference>
<dbReference type="Proteomes" id="UP000053557">
    <property type="component" value="Unassembled WGS sequence"/>
</dbReference>
<dbReference type="PIRSF" id="PIRSF016557">
    <property type="entry name" value="Caps_synth_CpsB"/>
    <property type="match status" value="1"/>
</dbReference>
<organism evidence="6 7">
    <name type="scientific">Ferroacidibacillus organovorans</name>
    <dbReference type="NCBI Taxonomy" id="1765683"/>
    <lineage>
        <taxon>Bacteria</taxon>
        <taxon>Bacillati</taxon>
        <taxon>Bacillota</taxon>
        <taxon>Bacilli</taxon>
        <taxon>Bacillales</taxon>
        <taxon>Alicyclobacillaceae</taxon>
        <taxon>Ferroacidibacillus</taxon>
    </lineage>
</organism>
<evidence type="ECO:0000256" key="4">
    <source>
        <dbReference type="ARBA" id="ARBA00051722"/>
    </source>
</evidence>
<dbReference type="Pfam" id="PF19567">
    <property type="entry name" value="CpsB_CapC"/>
    <property type="match status" value="1"/>
</dbReference>
<evidence type="ECO:0000313" key="6">
    <source>
        <dbReference type="EMBL" id="KUO96326.1"/>
    </source>
</evidence>
<dbReference type="InterPro" id="IPR016667">
    <property type="entry name" value="Caps_polysacc_synth_CpsB/CapC"/>
</dbReference>
<accession>A0A101XRQ9</accession>
<protein>
    <recommendedName>
        <fullName evidence="5">Tyrosine-protein phosphatase</fullName>
        <ecNumber evidence="5">3.1.3.48</ecNumber>
    </recommendedName>
</protein>
<comment type="catalytic activity">
    <reaction evidence="4 5">
        <text>O-phospho-L-tyrosyl-[protein] + H2O = L-tyrosyl-[protein] + phosphate</text>
        <dbReference type="Rhea" id="RHEA:10684"/>
        <dbReference type="Rhea" id="RHEA-COMP:10136"/>
        <dbReference type="Rhea" id="RHEA-COMP:20101"/>
        <dbReference type="ChEBI" id="CHEBI:15377"/>
        <dbReference type="ChEBI" id="CHEBI:43474"/>
        <dbReference type="ChEBI" id="CHEBI:46858"/>
        <dbReference type="ChEBI" id="CHEBI:61978"/>
        <dbReference type="EC" id="3.1.3.48"/>
    </reaction>
</comment>